<evidence type="ECO:0000259" key="3">
    <source>
        <dbReference type="Pfam" id="PF00185"/>
    </source>
</evidence>
<dbReference type="EMBL" id="SOCP01000005">
    <property type="protein sequence ID" value="TDV51887.1"/>
    <property type="molecule type" value="Genomic_DNA"/>
</dbReference>
<feature type="domain" description="Aspartate/ornithine carbamoyltransferase carbamoyl-P binding" evidence="4">
    <location>
        <begin position="16"/>
        <end position="152"/>
    </location>
</feature>
<dbReference type="PRINTS" id="PR00100">
    <property type="entry name" value="AOTCASE"/>
</dbReference>
<keyword evidence="6" id="KW-1185">Reference proteome</keyword>
<organism evidence="5 6">
    <name type="scientific">Actinophytocola oryzae</name>
    <dbReference type="NCBI Taxonomy" id="502181"/>
    <lineage>
        <taxon>Bacteria</taxon>
        <taxon>Bacillati</taxon>
        <taxon>Actinomycetota</taxon>
        <taxon>Actinomycetes</taxon>
        <taxon>Pseudonocardiales</taxon>
        <taxon>Pseudonocardiaceae</taxon>
    </lineage>
</organism>
<evidence type="ECO:0000313" key="6">
    <source>
        <dbReference type="Proteomes" id="UP000294927"/>
    </source>
</evidence>
<dbReference type="InterPro" id="IPR002292">
    <property type="entry name" value="Orn/put_carbamltrans"/>
</dbReference>
<dbReference type="InterPro" id="IPR006130">
    <property type="entry name" value="Asp/Orn_carbamoylTrfase"/>
</dbReference>
<keyword evidence="1 2" id="KW-0808">Transferase</keyword>
<dbReference type="RefSeq" id="WP_133903319.1">
    <property type="nucleotide sequence ID" value="NZ_SOCP01000005.1"/>
</dbReference>
<dbReference type="GO" id="GO:0042450">
    <property type="term" value="P:L-arginine biosynthetic process via ornithine"/>
    <property type="evidence" value="ECO:0007669"/>
    <property type="project" value="TreeGrafter"/>
</dbReference>
<dbReference type="OrthoDB" id="9802587at2"/>
<dbReference type="InterPro" id="IPR006131">
    <property type="entry name" value="Asp_carbamoyltransf_Asp/Orn-bd"/>
</dbReference>
<dbReference type="Pfam" id="PF00185">
    <property type="entry name" value="OTCace"/>
    <property type="match status" value="1"/>
</dbReference>
<sequence>MSSVKDTPEARTESGLLSLCDLDEDDLHHIVARSVELHWNPLAHDRPLSDKAIGVLFTRTSTRTRTAFSVGAHRLGAHVLTYGPDDLQLNTGESLADTARVLGSMLDGLVARTAGPVRDLRTISREGRIPVVNAMATEEHPTQGICDLATMRLHRGHLDGVTVLYIGEGNNSATALAHGLAKVPSSTLIVATPDGYGIPEDELTAARKAGAAVGASVETTTAMDDLPTDVDFVYTTRWQTTGTTKPDPDWREAFRPFHVDETLLARSPSALFMHDLPACRGEEVSGAVLDGSRSIAWDQAAMKLSSAMAVLEFCAAGRPWQPRTDDDPR</sequence>
<feature type="domain" description="Aspartate/ornithine carbamoyltransferase Asp/Orn-binding" evidence="3">
    <location>
        <begin position="159"/>
        <end position="313"/>
    </location>
</feature>
<dbReference type="GO" id="GO:0016597">
    <property type="term" value="F:amino acid binding"/>
    <property type="evidence" value="ECO:0007669"/>
    <property type="project" value="InterPro"/>
</dbReference>
<dbReference type="Gene3D" id="3.40.50.1370">
    <property type="entry name" value="Aspartate/ornithine carbamoyltransferase"/>
    <property type="match status" value="2"/>
</dbReference>
<dbReference type="SUPFAM" id="SSF53671">
    <property type="entry name" value="Aspartate/ornithine carbamoyltransferase"/>
    <property type="match status" value="1"/>
</dbReference>
<protein>
    <submittedName>
        <fullName evidence="5">Ornithine carbamoyltransferase/carbamoyltransferase</fullName>
    </submittedName>
</protein>
<dbReference type="AlphaFoldDB" id="A0A4R7VRP3"/>
<evidence type="ECO:0000256" key="1">
    <source>
        <dbReference type="ARBA" id="ARBA00022679"/>
    </source>
</evidence>
<comment type="similarity">
    <text evidence="2">Belongs to the aspartate/ornithine carbamoyltransferase superfamily.</text>
</comment>
<name>A0A4R7VRP3_9PSEU</name>
<dbReference type="PRINTS" id="PR00102">
    <property type="entry name" value="OTCASE"/>
</dbReference>
<dbReference type="PANTHER" id="PTHR45753">
    <property type="entry name" value="ORNITHINE CARBAMOYLTRANSFERASE, MITOCHONDRIAL"/>
    <property type="match status" value="1"/>
</dbReference>
<dbReference type="InterPro" id="IPR036901">
    <property type="entry name" value="Asp/Orn_carbamoylTrfase_sf"/>
</dbReference>
<proteinExistence type="inferred from homology"/>
<evidence type="ECO:0000313" key="5">
    <source>
        <dbReference type="EMBL" id="TDV51887.1"/>
    </source>
</evidence>
<evidence type="ECO:0000256" key="2">
    <source>
        <dbReference type="RuleBase" id="RU003634"/>
    </source>
</evidence>
<evidence type="ECO:0000259" key="4">
    <source>
        <dbReference type="Pfam" id="PF02729"/>
    </source>
</evidence>
<dbReference type="Proteomes" id="UP000294927">
    <property type="component" value="Unassembled WGS sequence"/>
</dbReference>
<dbReference type="InterPro" id="IPR006132">
    <property type="entry name" value="Asp/Orn_carbamoyltranf_P-bd"/>
</dbReference>
<dbReference type="GO" id="GO:0004585">
    <property type="term" value="F:ornithine carbamoyltransferase activity"/>
    <property type="evidence" value="ECO:0007669"/>
    <property type="project" value="TreeGrafter"/>
</dbReference>
<dbReference type="PANTHER" id="PTHR45753:SF3">
    <property type="entry name" value="ORNITHINE TRANSCARBAMYLASE, MITOCHONDRIAL"/>
    <property type="match status" value="1"/>
</dbReference>
<gene>
    <name evidence="5" type="ORF">CLV71_10516</name>
</gene>
<reference evidence="5 6" key="1">
    <citation type="submission" date="2019-03" db="EMBL/GenBank/DDBJ databases">
        <title>Genomic Encyclopedia of Archaeal and Bacterial Type Strains, Phase II (KMG-II): from individual species to whole genera.</title>
        <authorList>
            <person name="Goeker M."/>
        </authorList>
    </citation>
    <scope>NUCLEOTIDE SEQUENCE [LARGE SCALE GENOMIC DNA]</scope>
    <source>
        <strain evidence="5 6">DSM 45499</strain>
    </source>
</reference>
<accession>A0A4R7VRP3</accession>
<dbReference type="GO" id="GO:0019240">
    <property type="term" value="P:citrulline biosynthetic process"/>
    <property type="evidence" value="ECO:0007669"/>
    <property type="project" value="TreeGrafter"/>
</dbReference>
<comment type="caution">
    <text evidence="5">The sequence shown here is derived from an EMBL/GenBank/DDBJ whole genome shotgun (WGS) entry which is preliminary data.</text>
</comment>
<dbReference type="Pfam" id="PF02729">
    <property type="entry name" value="OTCace_N"/>
    <property type="match status" value="1"/>
</dbReference>